<dbReference type="InterPro" id="IPR023799">
    <property type="entry name" value="RbfA_dom_sf"/>
</dbReference>
<dbReference type="InterPro" id="IPR015946">
    <property type="entry name" value="KH_dom-like_a/b"/>
</dbReference>
<dbReference type="Proteomes" id="UP000179010">
    <property type="component" value="Unassembled WGS sequence"/>
</dbReference>
<evidence type="ECO:0000256" key="2">
    <source>
        <dbReference type="HAMAP-Rule" id="MF_00003"/>
    </source>
</evidence>
<dbReference type="SUPFAM" id="SSF89919">
    <property type="entry name" value="Ribosome-binding factor A, RbfA"/>
    <property type="match status" value="1"/>
</dbReference>
<dbReference type="Pfam" id="PF02033">
    <property type="entry name" value="RBFA"/>
    <property type="match status" value="1"/>
</dbReference>
<dbReference type="InterPro" id="IPR000238">
    <property type="entry name" value="RbfA"/>
</dbReference>
<dbReference type="GO" id="GO:0030490">
    <property type="term" value="P:maturation of SSU-rRNA"/>
    <property type="evidence" value="ECO:0007669"/>
    <property type="project" value="UniProtKB-UniRule"/>
</dbReference>
<comment type="subunit">
    <text evidence="2">Monomer. Binds 30S ribosomal subunits, but not 50S ribosomal subunits or 70S ribosomes.</text>
</comment>
<dbReference type="HAMAP" id="MF_00003">
    <property type="entry name" value="RbfA"/>
    <property type="match status" value="1"/>
</dbReference>
<evidence type="ECO:0000313" key="4">
    <source>
        <dbReference type="Proteomes" id="UP000179010"/>
    </source>
</evidence>
<comment type="subcellular location">
    <subcellularLocation>
        <location evidence="2">Cytoplasm</location>
    </subcellularLocation>
</comment>
<comment type="caution">
    <text evidence="3">The sequence shown here is derived from an EMBL/GenBank/DDBJ whole genome shotgun (WGS) entry which is preliminary data.</text>
</comment>
<dbReference type="PROSITE" id="PS01319">
    <property type="entry name" value="RBFA"/>
    <property type="match status" value="1"/>
</dbReference>
<comment type="similarity">
    <text evidence="2">Belongs to the RbfA family.</text>
</comment>
<dbReference type="GO" id="GO:0005829">
    <property type="term" value="C:cytosol"/>
    <property type="evidence" value="ECO:0007669"/>
    <property type="project" value="TreeGrafter"/>
</dbReference>
<dbReference type="InterPro" id="IPR020053">
    <property type="entry name" value="Ribosome-bd_factorA_CS"/>
</dbReference>
<comment type="function">
    <text evidence="2">One of several proteins that assist in the late maturation steps of the functional core of the 30S ribosomal subunit. Associates with free 30S ribosomal subunits (but not with 30S subunits that are part of 70S ribosomes or polysomes). Required for efficient processing of 16S rRNA. May interact with the 5'-terminal helix region of 16S rRNA.</text>
</comment>
<dbReference type="PANTHER" id="PTHR33515">
    <property type="entry name" value="RIBOSOME-BINDING FACTOR A, CHLOROPLASTIC-RELATED"/>
    <property type="match status" value="1"/>
</dbReference>
<name>A0A1F4PNV3_UNCK3</name>
<dbReference type="Gene3D" id="3.30.300.20">
    <property type="match status" value="1"/>
</dbReference>
<dbReference type="EMBL" id="METE01000002">
    <property type="protein sequence ID" value="OGB85523.1"/>
    <property type="molecule type" value="Genomic_DNA"/>
</dbReference>
<sequence>MGHRVARIQSEIERILGEFFLKEGRGFGIGMVSVNGILVSSDLASAKVLVSFIGEQHPEAAFKKLIKHGRDVQTFIFRRLQIRKVPKLIFELDKDPAGAYRVDQLLDDIDRSKTKDPNI</sequence>
<evidence type="ECO:0000256" key="1">
    <source>
        <dbReference type="ARBA" id="ARBA00022517"/>
    </source>
</evidence>
<keyword evidence="2" id="KW-0963">Cytoplasm</keyword>
<protein>
    <recommendedName>
        <fullName evidence="2">Ribosome-binding factor A</fullName>
    </recommendedName>
</protein>
<reference evidence="3 4" key="1">
    <citation type="journal article" date="2016" name="Nat. Commun.">
        <title>Thousands of microbial genomes shed light on interconnected biogeochemical processes in an aquifer system.</title>
        <authorList>
            <person name="Anantharaman K."/>
            <person name="Brown C.T."/>
            <person name="Hug L.A."/>
            <person name="Sharon I."/>
            <person name="Castelle C.J."/>
            <person name="Probst A.J."/>
            <person name="Thomas B.C."/>
            <person name="Singh A."/>
            <person name="Wilkins M.J."/>
            <person name="Karaoz U."/>
            <person name="Brodie E.L."/>
            <person name="Williams K.H."/>
            <person name="Hubbard S.S."/>
            <person name="Banfield J.F."/>
        </authorList>
    </citation>
    <scope>NUCLEOTIDE SEQUENCE [LARGE SCALE GENOMIC DNA]</scope>
</reference>
<dbReference type="PANTHER" id="PTHR33515:SF1">
    <property type="entry name" value="RIBOSOME-BINDING FACTOR A, CHLOROPLASTIC-RELATED"/>
    <property type="match status" value="1"/>
</dbReference>
<dbReference type="NCBIfam" id="TIGR00082">
    <property type="entry name" value="rbfA"/>
    <property type="match status" value="1"/>
</dbReference>
<dbReference type="STRING" id="1798539.A2994_00665"/>
<dbReference type="GO" id="GO:0043024">
    <property type="term" value="F:ribosomal small subunit binding"/>
    <property type="evidence" value="ECO:0007669"/>
    <property type="project" value="TreeGrafter"/>
</dbReference>
<dbReference type="AlphaFoldDB" id="A0A1F4PNV3"/>
<gene>
    <name evidence="2" type="primary">rbfA</name>
    <name evidence="3" type="ORF">A2994_00665</name>
</gene>
<proteinExistence type="inferred from homology"/>
<organism evidence="3 4">
    <name type="scientific">candidate division Kazan bacterium RIFCSPLOWO2_01_FULL_48_13</name>
    <dbReference type="NCBI Taxonomy" id="1798539"/>
    <lineage>
        <taxon>Bacteria</taxon>
        <taxon>Bacteria division Kazan-3B-28</taxon>
    </lineage>
</organism>
<keyword evidence="1 2" id="KW-0690">Ribosome biogenesis</keyword>
<evidence type="ECO:0000313" key="3">
    <source>
        <dbReference type="EMBL" id="OGB85523.1"/>
    </source>
</evidence>
<accession>A0A1F4PNV3</accession>